<proteinExistence type="inferred from homology"/>
<feature type="domain" description="ACB" evidence="3">
    <location>
        <begin position="2"/>
        <end position="83"/>
    </location>
</feature>
<keyword evidence="5" id="KW-1185">Reference proteome</keyword>
<dbReference type="Proteomes" id="UP001152320">
    <property type="component" value="Chromosome 18"/>
</dbReference>
<evidence type="ECO:0000313" key="5">
    <source>
        <dbReference type="Proteomes" id="UP001152320"/>
    </source>
</evidence>
<dbReference type="InterPro" id="IPR000582">
    <property type="entry name" value="Acyl-CoA-binding_protein"/>
</dbReference>
<dbReference type="PROSITE" id="PS51228">
    <property type="entry name" value="ACB_2"/>
    <property type="match status" value="1"/>
</dbReference>
<dbReference type="OrthoDB" id="346910at2759"/>
<name>A0A9Q0YPI3_HOLLE</name>
<dbReference type="Pfam" id="PF00887">
    <property type="entry name" value="ACBP"/>
    <property type="match status" value="1"/>
</dbReference>
<reference evidence="4" key="1">
    <citation type="submission" date="2021-10" db="EMBL/GenBank/DDBJ databases">
        <title>Tropical sea cucumber genome reveals ecological adaptation and Cuvierian tubules defense mechanism.</title>
        <authorList>
            <person name="Chen T."/>
        </authorList>
    </citation>
    <scope>NUCLEOTIDE SEQUENCE</scope>
    <source>
        <strain evidence="4">Nanhai2018</strain>
        <tissue evidence="4">Muscle</tissue>
    </source>
</reference>
<dbReference type="GO" id="GO:0000062">
    <property type="term" value="F:fatty-acyl-CoA binding"/>
    <property type="evidence" value="ECO:0007669"/>
    <property type="project" value="InterPro"/>
</dbReference>
<dbReference type="SUPFAM" id="SSF47027">
    <property type="entry name" value="Acyl-CoA binding protein"/>
    <property type="match status" value="1"/>
</dbReference>
<evidence type="ECO:0000259" key="3">
    <source>
        <dbReference type="PROSITE" id="PS51228"/>
    </source>
</evidence>
<dbReference type="EMBL" id="JAIZAY010000018">
    <property type="protein sequence ID" value="KAJ8025155.1"/>
    <property type="molecule type" value="Genomic_DNA"/>
</dbReference>
<dbReference type="PANTHER" id="PTHR23310:SF62">
    <property type="entry name" value="ACYL-COA BINDING PROTEIN 1, ISOFORM A"/>
    <property type="match status" value="1"/>
</dbReference>
<dbReference type="AlphaFoldDB" id="A0A9Q0YPI3"/>
<evidence type="ECO:0000256" key="2">
    <source>
        <dbReference type="ARBA" id="ARBA00023121"/>
    </source>
</evidence>
<comment type="caution">
    <text evidence="4">The sequence shown here is derived from an EMBL/GenBank/DDBJ whole genome shotgun (WGS) entry which is preliminary data.</text>
</comment>
<gene>
    <name evidence="4" type="ORF">HOLleu_35277</name>
</gene>
<dbReference type="GO" id="GO:0006631">
    <property type="term" value="P:fatty acid metabolic process"/>
    <property type="evidence" value="ECO:0007669"/>
    <property type="project" value="TreeGrafter"/>
</dbReference>
<protein>
    <submittedName>
        <fullName evidence="4">Acyl-CoA-binding protein-like</fullName>
    </submittedName>
</protein>
<evidence type="ECO:0000256" key="1">
    <source>
        <dbReference type="ARBA" id="ARBA00005567"/>
    </source>
</evidence>
<comment type="similarity">
    <text evidence="1">Belongs to the ACBP family.</text>
</comment>
<sequence length="83" mass="8991">MPSEEFNKAAASVRALTTKPEDSVMLELYGLYKQVTVGDCNIAEPAAGDSIARAKWEAWNRNKGKAVGDAEKQYITKASQLTG</sequence>
<dbReference type="PANTHER" id="PTHR23310">
    <property type="entry name" value="ACYL-COA-BINDING PROTEIN, ACBP"/>
    <property type="match status" value="1"/>
</dbReference>
<organism evidence="4 5">
    <name type="scientific">Holothuria leucospilota</name>
    <name type="common">Black long sea cucumber</name>
    <name type="synonym">Mertensiothuria leucospilota</name>
    <dbReference type="NCBI Taxonomy" id="206669"/>
    <lineage>
        <taxon>Eukaryota</taxon>
        <taxon>Metazoa</taxon>
        <taxon>Echinodermata</taxon>
        <taxon>Eleutherozoa</taxon>
        <taxon>Echinozoa</taxon>
        <taxon>Holothuroidea</taxon>
        <taxon>Aspidochirotacea</taxon>
        <taxon>Aspidochirotida</taxon>
        <taxon>Holothuriidae</taxon>
        <taxon>Holothuria</taxon>
    </lineage>
</organism>
<accession>A0A9Q0YPI3</accession>
<dbReference type="Gene3D" id="1.20.80.10">
    <property type="match status" value="1"/>
</dbReference>
<keyword evidence="2" id="KW-0446">Lipid-binding</keyword>
<dbReference type="PRINTS" id="PR00689">
    <property type="entry name" value="ACOABINDINGP"/>
</dbReference>
<dbReference type="InterPro" id="IPR035984">
    <property type="entry name" value="Acyl-CoA-binding_sf"/>
</dbReference>
<evidence type="ECO:0000313" key="4">
    <source>
        <dbReference type="EMBL" id="KAJ8025155.1"/>
    </source>
</evidence>
<dbReference type="InterPro" id="IPR014352">
    <property type="entry name" value="FERM/acyl-CoA-bd_prot_sf"/>
</dbReference>